<accession>A0AB74JDE5</accession>
<dbReference type="Proteomes" id="UP000310374">
    <property type="component" value="Unassembled WGS sequence"/>
</dbReference>
<sequence length="222" mass="25427">MPTAGSRPEQIASAGKMSTLGKQKWFVVKTPDEAAREGVNIRETLPRAKQIQFDGIKGDFQRLIEQWQKEQKMLSDKVEKCENTGWWNKTRWREHLKNCNLIHLSYASRLPDKDEEGLLKVAAVIKKMVERGVLGLNSMLEGLRRWLRSAEMHKPDVRPLARLQNSESQERAMIHFMAVIGIDETNARLRDGNDYSYIIAGLVYVSRLVAAEALLPSLEREN</sequence>
<evidence type="ECO:0000313" key="1">
    <source>
        <dbReference type="EMBL" id="THX19302.1"/>
    </source>
</evidence>
<proteinExistence type="predicted"/>
<evidence type="ECO:0000313" key="2">
    <source>
        <dbReference type="Proteomes" id="UP000310374"/>
    </source>
</evidence>
<name>A0AB74JDE5_AURPU</name>
<gene>
    <name evidence="1" type="ORF">D6D12_10739</name>
</gene>
<comment type="caution">
    <text evidence="1">The sequence shown here is derived from an EMBL/GenBank/DDBJ whole genome shotgun (WGS) entry which is preliminary data.</text>
</comment>
<protein>
    <submittedName>
        <fullName evidence="1">Uncharacterized protein</fullName>
    </submittedName>
</protein>
<dbReference type="AlphaFoldDB" id="A0AB74JDE5"/>
<dbReference type="EMBL" id="QZAT01000360">
    <property type="protein sequence ID" value="THX19302.1"/>
    <property type="molecule type" value="Genomic_DNA"/>
</dbReference>
<organism evidence="1 2">
    <name type="scientific">Aureobasidium pullulans</name>
    <name type="common">Black yeast</name>
    <name type="synonym">Pullularia pullulans</name>
    <dbReference type="NCBI Taxonomy" id="5580"/>
    <lineage>
        <taxon>Eukaryota</taxon>
        <taxon>Fungi</taxon>
        <taxon>Dikarya</taxon>
        <taxon>Ascomycota</taxon>
        <taxon>Pezizomycotina</taxon>
        <taxon>Dothideomycetes</taxon>
        <taxon>Dothideomycetidae</taxon>
        <taxon>Dothideales</taxon>
        <taxon>Saccotheciaceae</taxon>
        <taxon>Aureobasidium</taxon>
    </lineage>
</organism>
<reference evidence="1 2" key="1">
    <citation type="submission" date="2018-10" db="EMBL/GenBank/DDBJ databases">
        <title>Fifty Aureobasidium pullulans genomes reveal a recombining polyextremotolerant generalist.</title>
        <authorList>
            <person name="Gostincar C."/>
            <person name="Turk M."/>
            <person name="Zajc J."/>
            <person name="Gunde-Cimerman N."/>
        </authorList>
    </citation>
    <scope>NUCLEOTIDE SEQUENCE [LARGE SCALE GENOMIC DNA]</scope>
    <source>
        <strain evidence="1 2">EXF-10081</strain>
    </source>
</reference>